<comment type="caution">
    <text evidence="5">The sequence shown here is derived from an EMBL/GenBank/DDBJ whole genome shotgun (WGS) entry which is preliminary data.</text>
</comment>
<evidence type="ECO:0000256" key="4">
    <source>
        <dbReference type="SAM" id="MobiDB-lite"/>
    </source>
</evidence>
<evidence type="ECO:0000256" key="2">
    <source>
        <dbReference type="ARBA" id="ARBA00006809"/>
    </source>
</evidence>
<keyword evidence="6" id="KW-1185">Reference proteome</keyword>
<dbReference type="PANTHER" id="PTHR13213">
    <property type="entry name" value="MYB-BINDING PROTEIN 1A FAMILY MEMBER"/>
    <property type="match status" value="1"/>
</dbReference>
<feature type="compositionally biased region" description="Acidic residues" evidence="4">
    <location>
        <begin position="488"/>
        <end position="502"/>
    </location>
</feature>
<reference evidence="5 6" key="1">
    <citation type="submission" date="2024-06" db="EMBL/GenBank/DDBJ databases">
        <authorList>
            <person name="Kraege A."/>
            <person name="Thomma B."/>
        </authorList>
    </citation>
    <scope>NUCLEOTIDE SEQUENCE [LARGE SCALE GENOMIC DNA]</scope>
</reference>
<feature type="compositionally biased region" description="Basic and acidic residues" evidence="4">
    <location>
        <begin position="1181"/>
        <end position="1196"/>
    </location>
</feature>
<comment type="subcellular location">
    <subcellularLocation>
        <location evidence="1">Nucleus</location>
    </subcellularLocation>
</comment>
<accession>A0ABP1FQR0</accession>
<dbReference type="EMBL" id="CAXHTA020000006">
    <property type="protein sequence ID" value="CAL5222278.1"/>
    <property type="molecule type" value="Genomic_DNA"/>
</dbReference>
<comment type="similarity">
    <text evidence="2">Belongs to the MYBBP1A family.</text>
</comment>
<dbReference type="Pfam" id="PF04931">
    <property type="entry name" value="DNA_pol_phi"/>
    <property type="match status" value="1"/>
</dbReference>
<evidence type="ECO:0000313" key="6">
    <source>
        <dbReference type="Proteomes" id="UP001497392"/>
    </source>
</evidence>
<protein>
    <submittedName>
        <fullName evidence="5">G4617 protein</fullName>
    </submittedName>
</protein>
<evidence type="ECO:0000256" key="1">
    <source>
        <dbReference type="ARBA" id="ARBA00004123"/>
    </source>
</evidence>
<sequence>MASKEDGGTEEQANALGAGKEVLHFFYDLTSVEQEKREDAAVQLAEAMAKSQKSYDGMDVRSNGGVASKKALGALRRCSPLTVYALKRLVRGLGSGHDAARQGFGLALSAALVKVPEIESLPALDMLDAALEVSKSTKGSDAKDALLGRIFGYSAFSQAGRAADNATADRLAASLISVMGRKSFLREAAANALVACLDSLPAGTLKHVLSSSEPLQAVLSRQPNEATPEDLMLALRLWPFLPADLVSGCPMLPSGCPTPGSGAFTGAQDAQSASAAGLAFMTPAHLSAVGEALADASASHPRVHSVWLTLLSLLIPGFTPVKGEEGARSERGKVNSTALQALWGWVDSNLLSSSHDRKYLAFQLFMILLPSIRSEHISFLLTPTLLRVLTNSLSKADTHLHSVAKRLIEHLARHAESAPDATLRVAVAVALQRQRGGGFDKLTKTKYASNLLKGLNEEGLQAYSGHLQQEFLRPDVSSAKRPGKTEDAESDDDEDAEEEAEDTGPAPEDAARRWTVEQLSGGPMLTEGASAARLATLHFLSRHAFFVADTGSKASGVCEPPVSDIVRQLCSARLIAAVDTASKTPSPAPDAINGGEEARKPAQPGAKGQPARPRRPDDSILADVTQHIAQLQSTKGISAAVELPEELLQAVSALRSLADKAAKAAKKADAPDLAAKHRAFAVLGRWLQLYMFGDPETAEAELAEELAGIYRDALPATKGKKAKGGDETPWMDRLVDVLLSLLASTSGHLPSAPLRDAAEGLFRVFATHLTPTGMEDLLRVISTPDKGGAGGEEGIFDSEDEASEEEEGEKADEEEDEEDSEADEEQAAAAIDAAVAAARPAGAPADEDEEASTSGSEDDDEAMEASGMDAKIAAVLRATVDAKESGRRAKEAVSQLRFRVAALLELYSRSLPNPDLLLAALPTLLGALRRAQHAGPPQQPLAERLVGLINKLSKARASGKISEDSGSAALKRLLYLTSRGESKAFGQAASNALLFGVRHASDSQASQVVEDAVKDYFTKKKSRLSAALMKSLLRDRPSRQAAEALMGYYSTARNAFLKAEAVQLLQTLMHPVKEHQASLAADVSTLQPQLADLAQHVIADSALADVKAQRRADMLSATCSVVEALQRLLPDAGQAALDGRAASLADAADQQLTSLGQAPGKVGNQLKRLADVLRKVGQPRDMAKTAEQKQGADAKKAAKSPAGKQKRRKDLSSKHQDQGPQNPTKTKKKQKVVSGAP</sequence>
<feature type="region of interest" description="Disordered" evidence="4">
    <location>
        <begin position="473"/>
        <end position="511"/>
    </location>
</feature>
<feature type="region of interest" description="Disordered" evidence="4">
    <location>
        <begin position="781"/>
        <end position="864"/>
    </location>
</feature>
<dbReference type="SUPFAM" id="SSF48371">
    <property type="entry name" value="ARM repeat"/>
    <property type="match status" value="1"/>
</dbReference>
<gene>
    <name evidence="5" type="primary">g4617</name>
    <name evidence="5" type="ORF">VP750_LOCUS3937</name>
</gene>
<dbReference type="InterPro" id="IPR016024">
    <property type="entry name" value="ARM-type_fold"/>
</dbReference>
<organism evidence="5 6">
    <name type="scientific">Coccomyxa viridis</name>
    <dbReference type="NCBI Taxonomy" id="1274662"/>
    <lineage>
        <taxon>Eukaryota</taxon>
        <taxon>Viridiplantae</taxon>
        <taxon>Chlorophyta</taxon>
        <taxon>core chlorophytes</taxon>
        <taxon>Trebouxiophyceae</taxon>
        <taxon>Trebouxiophyceae incertae sedis</taxon>
        <taxon>Coccomyxaceae</taxon>
        <taxon>Coccomyxa</taxon>
    </lineage>
</organism>
<keyword evidence="3" id="KW-0539">Nucleus</keyword>
<evidence type="ECO:0000313" key="5">
    <source>
        <dbReference type="EMBL" id="CAL5222278.1"/>
    </source>
</evidence>
<name>A0ABP1FQR0_9CHLO</name>
<feature type="region of interest" description="Disordered" evidence="4">
    <location>
        <begin position="580"/>
        <end position="617"/>
    </location>
</feature>
<dbReference type="Proteomes" id="UP001497392">
    <property type="component" value="Unassembled WGS sequence"/>
</dbReference>
<feature type="region of interest" description="Disordered" evidence="4">
    <location>
        <begin position="1174"/>
        <end position="1237"/>
    </location>
</feature>
<dbReference type="PANTHER" id="PTHR13213:SF2">
    <property type="entry name" value="MYB-BINDING PROTEIN 1A"/>
    <property type="match status" value="1"/>
</dbReference>
<feature type="compositionally biased region" description="Acidic residues" evidence="4">
    <location>
        <begin position="794"/>
        <end position="826"/>
    </location>
</feature>
<proteinExistence type="inferred from homology"/>
<evidence type="ECO:0000256" key="3">
    <source>
        <dbReference type="ARBA" id="ARBA00023242"/>
    </source>
</evidence>
<dbReference type="InterPro" id="IPR007015">
    <property type="entry name" value="DNA_pol_V/MYBBP1A"/>
</dbReference>
<feature type="compositionally biased region" description="Acidic residues" evidence="4">
    <location>
        <begin position="845"/>
        <end position="863"/>
    </location>
</feature>
<feature type="compositionally biased region" description="Low complexity" evidence="4">
    <location>
        <begin position="827"/>
        <end position="844"/>
    </location>
</feature>